<comment type="caution">
    <text evidence="2">The sequence shown here is derived from an EMBL/GenBank/DDBJ whole genome shotgun (WGS) entry which is preliminary data.</text>
</comment>
<feature type="region of interest" description="Disordered" evidence="1">
    <location>
        <begin position="180"/>
        <end position="210"/>
    </location>
</feature>
<accession>A0ABV5SUD4</accession>
<gene>
    <name evidence="2" type="ORF">ACFFQV_16755</name>
</gene>
<evidence type="ECO:0000313" key="2">
    <source>
        <dbReference type="EMBL" id="MFB9643943.1"/>
    </source>
</evidence>
<evidence type="ECO:0000256" key="1">
    <source>
        <dbReference type="SAM" id="MobiDB-lite"/>
    </source>
</evidence>
<sequence length="210" mass="21670">MAVREALLASLIPGPGYGFQLHGALTARTGGRRQVNVGQSYATLERATKAKLIEAAGTTEDGLPLHRLTATGRGAADAWLGGEDASGADPWDETVDRVLIAASLPGVDVSPIVAAEGRRWRERLEAAEFVDDAGPESASGTSADPALAALARAADAARARAAIDWLERVAVAVASGPSLELVPSAERPRRGRRPSAPPESDADPQPSAIA</sequence>
<evidence type="ECO:0000313" key="3">
    <source>
        <dbReference type="Proteomes" id="UP001589667"/>
    </source>
</evidence>
<dbReference type="InterPro" id="IPR036388">
    <property type="entry name" value="WH-like_DNA-bd_sf"/>
</dbReference>
<protein>
    <submittedName>
        <fullName evidence="2">PadR family transcriptional regulator</fullName>
    </submittedName>
</protein>
<keyword evidence="3" id="KW-1185">Reference proteome</keyword>
<dbReference type="RefSeq" id="WP_170296185.1">
    <property type="nucleotide sequence ID" value="NZ_BAAANI010000005.1"/>
</dbReference>
<proteinExistence type="predicted"/>
<name>A0ABV5SUD4_9MICO</name>
<dbReference type="Gene3D" id="1.10.10.10">
    <property type="entry name" value="Winged helix-like DNA-binding domain superfamily/Winged helix DNA-binding domain"/>
    <property type="match status" value="1"/>
</dbReference>
<reference evidence="2 3" key="1">
    <citation type="submission" date="2024-09" db="EMBL/GenBank/DDBJ databases">
        <authorList>
            <person name="Sun Q."/>
            <person name="Mori K."/>
        </authorList>
    </citation>
    <scope>NUCLEOTIDE SEQUENCE [LARGE SCALE GENOMIC DNA]</scope>
    <source>
        <strain evidence="2 3">JCM 14321</strain>
    </source>
</reference>
<dbReference type="Proteomes" id="UP001589667">
    <property type="component" value="Unassembled WGS sequence"/>
</dbReference>
<dbReference type="EMBL" id="JBHMBL010000004">
    <property type="protein sequence ID" value="MFB9643943.1"/>
    <property type="molecule type" value="Genomic_DNA"/>
</dbReference>
<dbReference type="InterPro" id="IPR036390">
    <property type="entry name" value="WH_DNA-bd_sf"/>
</dbReference>
<organism evidence="2 3">
    <name type="scientific">Agromyces lapidis</name>
    <dbReference type="NCBI Taxonomy" id="279574"/>
    <lineage>
        <taxon>Bacteria</taxon>
        <taxon>Bacillati</taxon>
        <taxon>Actinomycetota</taxon>
        <taxon>Actinomycetes</taxon>
        <taxon>Micrococcales</taxon>
        <taxon>Microbacteriaceae</taxon>
        <taxon>Agromyces</taxon>
    </lineage>
</organism>
<dbReference type="SUPFAM" id="SSF46785">
    <property type="entry name" value="Winged helix' DNA-binding domain"/>
    <property type="match status" value="1"/>
</dbReference>